<feature type="domain" description="Polysaccharide chain length determinant N-terminal" evidence="7">
    <location>
        <begin position="25"/>
        <end position="113"/>
    </location>
</feature>
<keyword evidence="2" id="KW-1003">Cell membrane</keyword>
<evidence type="ECO:0000256" key="6">
    <source>
        <dbReference type="SAM" id="Phobius"/>
    </source>
</evidence>
<evidence type="ECO:0000313" key="8">
    <source>
        <dbReference type="EMBL" id="KIO78623.1"/>
    </source>
</evidence>
<evidence type="ECO:0000256" key="5">
    <source>
        <dbReference type="ARBA" id="ARBA00023136"/>
    </source>
</evidence>
<keyword evidence="5 6" id="KW-0472">Membrane</keyword>
<evidence type="ECO:0000313" key="9">
    <source>
        <dbReference type="Proteomes" id="UP000032049"/>
    </source>
</evidence>
<dbReference type="AlphaFoldDB" id="A0A0D0FA04"/>
<dbReference type="PANTHER" id="PTHR32309">
    <property type="entry name" value="TYROSINE-PROTEIN KINASE"/>
    <property type="match status" value="1"/>
</dbReference>
<comment type="subcellular location">
    <subcellularLocation>
        <location evidence="1">Cell membrane</location>
        <topology evidence="1">Multi-pass membrane protein</topology>
    </subcellularLocation>
</comment>
<dbReference type="RefSeq" id="WP_041878045.1">
    <property type="nucleotide sequence ID" value="NZ_CP157278.1"/>
</dbReference>
<gene>
    <name evidence="8" type="ORF">TH53_02420</name>
</gene>
<dbReference type="Proteomes" id="UP000032049">
    <property type="component" value="Unassembled WGS sequence"/>
</dbReference>
<dbReference type="GO" id="GO:0005886">
    <property type="term" value="C:plasma membrane"/>
    <property type="evidence" value="ECO:0007669"/>
    <property type="project" value="UniProtKB-SubCell"/>
</dbReference>
<dbReference type="STRING" id="1503925.TH53_02420"/>
<dbReference type="InterPro" id="IPR003856">
    <property type="entry name" value="LPS_length_determ_N"/>
</dbReference>
<comment type="caution">
    <text evidence="8">The sequence shown here is derived from an EMBL/GenBank/DDBJ whole genome shotgun (WGS) entry which is preliminary data.</text>
</comment>
<dbReference type="EMBL" id="JXRA01000008">
    <property type="protein sequence ID" value="KIO78623.1"/>
    <property type="molecule type" value="Genomic_DNA"/>
</dbReference>
<evidence type="ECO:0000256" key="1">
    <source>
        <dbReference type="ARBA" id="ARBA00004651"/>
    </source>
</evidence>
<evidence type="ECO:0000256" key="3">
    <source>
        <dbReference type="ARBA" id="ARBA00022692"/>
    </source>
</evidence>
<keyword evidence="3 6" id="KW-0812">Transmembrane</keyword>
<evidence type="ECO:0000256" key="4">
    <source>
        <dbReference type="ARBA" id="ARBA00022989"/>
    </source>
</evidence>
<dbReference type="PANTHER" id="PTHR32309:SF31">
    <property type="entry name" value="CAPSULAR EXOPOLYSACCHARIDE FAMILY"/>
    <property type="match status" value="1"/>
</dbReference>
<keyword evidence="4 6" id="KW-1133">Transmembrane helix</keyword>
<reference evidence="8 9" key="1">
    <citation type="submission" date="2015-01" db="EMBL/GenBank/DDBJ databases">
        <title>Draft genome sequence of Pedobacter sp. NL19 isolated from sludge of an effluent treatment pond in an abandoned uranium mine.</title>
        <authorList>
            <person name="Santos T."/>
            <person name="Caetano T."/>
            <person name="Covas C."/>
            <person name="Cruz A."/>
            <person name="Mendo S."/>
        </authorList>
    </citation>
    <scope>NUCLEOTIDE SEQUENCE [LARGE SCALE GENOMIC DNA]</scope>
    <source>
        <strain evidence="8 9">NL19</strain>
    </source>
</reference>
<accession>A0A0D0FA04</accession>
<sequence length="355" mass="39336">MEENTVENKDEISLRDIIVKCIEWFHYLKSKWLIIGLFALLGGGLGFVYTSIKKTIYTATTSFVLEEEKGGGGMGSLSGLASIAGVDLGGGGGLFQGDNIVELYKSRSMIEQTLLTAAIIQGKKQLLIDRYIESNKLRDLWSKQPDLKGIDFSDSAHFTVKHDSIIGQIVKDLNTRSLTVSKPDKKLSIIEVKVKSQDEAFAKAFAEQIVSNVNAFYVQTKTKKSLFNVNILQKQTDSVMAVMNHSIYSAASIIDATPNLNPSRQALRVPAQKSQFSAETNKAILIELVKNLEMSKIALRKEIPLIQIIDKPVLPLEKARLGKISGIVFGAVIGSFLIILVLIFRRIFKMFLTHE</sequence>
<dbReference type="OrthoDB" id="745212at2"/>
<keyword evidence="9" id="KW-1185">Reference proteome</keyword>
<evidence type="ECO:0000259" key="7">
    <source>
        <dbReference type="Pfam" id="PF02706"/>
    </source>
</evidence>
<protein>
    <submittedName>
        <fullName evidence="8">Lipopolysaccharide biosynthesis protein</fullName>
    </submittedName>
</protein>
<dbReference type="Pfam" id="PF02706">
    <property type="entry name" value="Wzz"/>
    <property type="match status" value="1"/>
</dbReference>
<dbReference type="InterPro" id="IPR050445">
    <property type="entry name" value="Bact_polysacc_biosynth/exp"/>
</dbReference>
<feature type="transmembrane region" description="Helical" evidence="6">
    <location>
        <begin position="324"/>
        <end position="344"/>
    </location>
</feature>
<evidence type="ECO:0000256" key="2">
    <source>
        <dbReference type="ARBA" id="ARBA00022475"/>
    </source>
</evidence>
<organism evidence="8 9">
    <name type="scientific">Pedobacter lusitanus</name>
    <dbReference type="NCBI Taxonomy" id="1503925"/>
    <lineage>
        <taxon>Bacteria</taxon>
        <taxon>Pseudomonadati</taxon>
        <taxon>Bacteroidota</taxon>
        <taxon>Sphingobacteriia</taxon>
        <taxon>Sphingobacteriales</taxon>
        <taxon>Sphingobacteriaceae</taxon>
        <taxon>Pedobacter</taxon>
    </lineage>
</organism>
<proteinExistence type="predicted"/>
<feature type="transmembrane region" description="Helical" evidence="6">
    <location>
        <begin position="32"/>
        <end position="52"/>
    </location>
</feature>
<name>A0A0D0FA04_9SPHI</name>